<name>A0A251U5F0_HELAN</name>
<keyword evidence="5 6" id="KW-0472">Membrane</keyword>
<sequence length="89" mass="9649">MDEGFVGTKSDSVSAFVFSLLSIVRSRNRLMKRLVMLISLNVGCSTAELVIGLLSGQACLVSDAFHLTFGCGLLTFSLFGCNFNDLFVF</sequence>
<protein>
    <submittedName>
        <fullName evidence="7">Putative cation efflux protein</fullName>
    </submittedName>
</protein>
<dbReference type="Gene3D" id="1.20.1510.10">
    <property type="entry name" value="Cation efflux protein transmembrane domain"/>
    <property type="match status" value="1"/>
</dbReference>
<evidence type="ECO:0000256" key="1">
    <source>
        <dbReference type="ARBA" id="ARBA00004141"/>
    </source>
</evidence>
<keyword evidence="8" id="KW-1185">Reference proteome</keyword>
<reference evidence="8" key="1">
    <citation type="journal article" date="2017" name="Nature">
        <title>The sunflower genome provides insights into oil metabolism, flowering and Asterid evolution.</title>
        <authorList>
            <person name="Badouin H."/>
            <person name="Gouzy J."/>
            <person name="Grassa C.J."/>
            <person name="Murat F."/>
            <person name="Staton S.E."/>
            <person name="Cottret L."/>
            <person name="Lelandais-Briere C."/>
            <person name="Owens G.L."/>
            <person name="Carrere S."/>
            <person name="Mayjonade B."/>
            <person name="Legrand L."/>
            <person name="Gill N."/>
            <person name="Kane N.C."/>
            <person name="Bowers J.E."/>
            <person name="Hubner S."/>
            <person name="Bellec A."/>
            <person name="Berard A."/>
            <person name="Berges H."/>
            <person name="Blanchet N."/>
            <person name="Boniface M.C."/>
            <person name="Brunel D."/>
            <person name="Catrice O."/>
            <person name="Chaidir N."/>
            <person name="Claudel C."/>
            <person name="Donnadieu C."/>
            <person name="Faraut T."/>
            <person name="Fievet G."/>
            <person name="Helmstetter N."/>
            <person name="King M."/>
            <person name="Knapp S.J."/>
            <person name="Lai Z."/>
            <person name="Le Paslier M.C."/>
            <person name="Lippi Y."/>
            <person name="Lorenzon L."/>
            <person name="Mandel J.R."/>
            <person name="Marage G."/>
            <person name="Marchand G."/>
            <person name="Marquand E."/>
            <person name="Bret-Mestries E."/>
            <person name="Morien E."/>
            <person name="Nambeesan S."/>
            <person name="Nguyen T."/>
            <person name="Pegot-Espagnet P."/>
            <person name="Pouilly N."/>
            <person name="Raftis F."/>
            <person name="Sallet E."/>
            <person name="Schiex T."/>
            <person name="Thomas J."/>
            <person name="Vandecasteele C."/>
            <person name="Vares D."/>
            <person name="Vear F."/>
            <person name="Vautrin S."/>
            <person name="Crespi M."/>
            <person name="Mangin B."/>
            <person name="Burke J.M."/>
            <person name="Salse J."/>
            <person name="Munos S."/>
            <person name="Vincourt P."/>
            <person name="Rieseberg L.H."/>
            <person name="Langlade N.B."/>
        </authorList>
    </citation>
    <scope>NUCLEOTIDE SEQUENCE [LARGE SCALE GENOMIC DNA]</scope>
    <source>
        <strain evidence="8">cv. SF193</strain>
    </source>
</reference>
<evidence type="ECO:0000256" key="2">
    <source>
        <dbReference type="ARBA" id="ARBA00022448"/>
    </source>
</evidence>
<keyword evidence="2" id="KW-0813">Transport</keyword>
<dbReference type="InParanoid" id="A0A251U5F0"/>
<evidence type="ECO:0000256" key="3">
    <source>
        <dbReference type="ARBA" id="ARBA00022692"/>
    </source>
</evidence>
<evidence type="ECO:0000256" key="6">
    <source>
        <dbReference type="SAM" id="Phobius"/>
    </source>
</evidence>
<feature type="transmembrane region" description="Helical" evidence="6">
    <location>
        <begin position="34"/>
        <end position="58"/>
    </location>
</feature>
<evidence type="ECO:0000256" key="4">
    <source>
        <dbReference type="ARBA" id="ARBA00022989"/>
    </source>
</evidence>
<accession>A0A251U5F0</accession>
<organism evidence="7 8">
    <name type="scientific">Helianthus annuus</name>
    <name type="common">Common sunflower</name>
    <dbReference type="NCBI Taxonomy" id="4232"/>
    <lineage>
        <taxon>Eukaryota</taxon>
        <taxon>Viridiplantae</taxon>
        <taxon>Streptophyta</taxon>
        <taxon>Embryophyta</taxon>
        <taxon>Tracheophyta</taxon>
        <taxon>Spermatophyta</taxon>
        <taxon>Magnoliopsida</taxon>
        <taxon>eudicotyledons</taxon>
        <taxon>Gunneridae</taxon>
        <taxon>Pentapetalae</taxon>
        <taxon>asterids</taxon>
        <taxon>campanulids</taxon>
        <taxon>Asterales</taxon>
        <taxon>Asteraceae</taxon>
        <taxon>Asteroideae</taxon>
        <taxon>Heliantheae alliance</taxon>
        <taxon>Heliantheae</taxon>
        <taxon>Helianthus</taxon>
    </lineage>
</organism>
<dbReference type="PANTHER" id="PTHR45755">
    <property type="match status" value="1"/>
</dbReference>
<evidence type="ECO:0000313" key="8">
    <source>
        <dbReference type="Proteomes" id="UP000215914"/>
    </source>
</evidence>
<dbReference type="GO" id="GO:0005385">
    <property type="term" value="F:zinc ion transmembrane transporter activity"/>
    <property type="evidence" value="ECO:0007669"/>
    <property type="project" value="InterPro"/>
</dbReference>
<dbReference type="EMBL" id="CM007897">
    <property type="protein sequence ID" value="OTG18066.1"/>
    <property type="molecule type" value="Genomic_DNA"/>
</dbReference>
<keyword evidence="3 6" id="KW-0812">Transmembrane</keyword>
<dbReference type="SUPFAM" id="SSF161111">
    <property type="entry name" value="Cation efflux protein transmembrane domain-like"/>
    <property type="match status" value="1"/>
</dbReference>
<dbReference type="PANTHER" id="PTHR45755:SF3">
    <property type="entry name" value="METAL TOLERANCE PROTEIN C2"/>
    <property type="match status" value="1"/>
</dbReference>
<gene>
    <name evidence="7" type="ORF">HannXRQ_Chr08g0219081</name>
</gene>
<dbReference type="GO" id="GO:0016020">
    <property type="term" value="C:membrane"/>
    <property type="evidence" value="ECO:0007669"/>
    <property type="project" value="UniProtKB-SubCell"/>
</dbReference>
<dbReference type="Proteomes" id="UP000215914">
    <property type="component" value="Chromosome 8"/>
</dbReference>
<dbReference type="InterPro" id="IPR027469">
    <property type="entry name" value="Cation_efflux_TMD_sf"/>
</dbReference>
<evidence type="ECO:0000313" key="7">
    <source>
        <dbReference type="EMBL" id="OTG18066.1"/>
    </source>
</evidence>
<dbReference type="InterPro" id="IPR045316">
    <property type="entry name" value="Msc2-like"/>
</dbReference>
<feature type="transmembrane region" description="Helical" evidence="6">
    <location>
        <begin position="64"/>
        <end position="83"/>
    </location>
</feature>
<dbReference type="GO" id="GO:0006882">
    <property type="term" value="P:intracellular zinc ion homeostasis"/>
    <property type="evidence" value="ECO:0007669"/>
    <property type="project" value="InterPro"/>
</dbReference>
<comment type="subcellular location">
    <subcellularLocation>
        <location evidence="1">Membrane</location>
        <topology evidence="1">Multi-pass membrane protein</topology>
    </subcellularLocation>
</comment>
<evidence type="ECO:0000256" key="5">
    <source>
        <dbReference type="ARBA" id="ARBA00023136"/>
    </source>
</evidence>
<keyword evidence="4 6" id="KW-1133">Transmembrane helix</keyword>
<proteinExistence type="predicted"/>
<dbReference type="AlphaFoldDB" id="A0A251U5F0"/>
<dbReference type="STRING" id="4232.A0A251U5F0"/>